<name>A0AB34K402_PRYPA</name>
<feature type="repeat" description="ARM" evidence="1">
    <location>
        <begin position="626"/>
        <end position="675"/>
    </location>
</feature>
<dbReference type="InterPro" id="IPR016024">
    <property type="entry name" value="ARM-type_fold"/>
</dbReference>
<dbReference type="PANTHER" id="PTHR46241:SF1">
    <property type="entry name" value="OUTER DYNEIN ARM-DOCKING COMPLEX SUBUNIT 2"/>
    <property type="match status" value="1"/>
</dbReference>
<keyword evidence="3" id="KW-1185">Reference proteome</keyword>
<evidence type="ECO:0000313" key="3">
    <source>
        <dbReference type="Proteomes" id="UP001515480"/>
    </source>
</evidence>
<sequence>MGESALYVLKGIEDMLQTEVKYFSMVRRDGERMYICLGKRALFLIDFEPPFQDFFYYAWVQRVIIDSSNLLLFQVDFSDGREPLILESFERGCLCDELSICWKADFMFRNWRWQPFPLKKGHCNRVELRDYMLFIDDAFISDPPGPDGLPTGHYRSANRSRELVVIINPAASVAQLGRREKDNLRLAAEKMARSQTVDGEMILIRSEQYHKRMNLMGDIACYGCWAVHMRTPTLDVGVVACRRKFIPPVGDQYQDVFIVVRDEIAVHEDPISFMMSVERQADSISPLVRVPFYDDTIARVKADALLYDEDSFSWFHSEGIMSVNVDAARAFYKSVAHMLSREMDAQDLPFNIEEVEPDTVLIEDPFRIIGTLWDDAPGLQENSEPEAWRNWRRRVARYLYWTVDGGLHPGEITLELLIKCEKSPSTTPVVRDVLQRLFDFFVHMSSEQVHYELESAALGDKVADHEFMQAFTMNKRPLLVLLERGYIQRTLEDEHPPKYIPFLALMLQRPFEETGTELLVAVCTQIALMSQIEMNREKLLAEHVLLPLIELLRSDDDVLLLAVAKALINLSSGNVAAKQTIVNEGGVRALVPHLLNKTEELTRAFCVLLKNCLTAAELRERIVNDGAVPPLIKLLHKTEIPDAHRSDSVVAAAAAAVWNLSAHDGVKNLVIKERGIDALVMQLHDSENEEVWHKCAGCLMVLAANSEKVKMMVGEQGGIAALSQIIRRSDRNKAVLKACLGALAVLSSDENNLNKLRADDLDLDRFAKDKDERLIMFVKQLLERLYGES</sequence>
<evidence type="ECO:0000313" key="2">
    <source>
        <dbReference type="EMBL" id="KAL1527716.1"/>
    </source>
</evidence>
<dbReference type="SUPFAM" id="SSF48371">
    <property type="entry name" value="ARM repeat"/>
    <property type="match status" value="1"/>
</dbReference>
<proteinExistence type="predicted"/>
<evidence type="ECO:0000256" key="1">
    <source>
        <dbReference type="PROSITE-ProRule" id="PRU00259"/>
    </source>
</evidence>
<dbReference type="Pfam" id="PF00514">
    <property type="entry name" value="Arm"/>
    <property type="match status" value="1"/>
</dbReference>
<dbReference type="Proteomes" id="UP001515480">
    <property type="component" value="Unassembled WGS sequence"/>
</dbReference>
<dbReference type="SMART" id="SM00185">
    <property type="entry name" value="ARM"/>
    <property type="match status" value="5"/>
</dbReference>
<gene>
    <name evidence="2" type="ORF">AB1Y20_009101</name>
</gene>
<dbReference type="PANTHER" id="PTHR46241">
    <property type="entry name" value="ARMADILLO REPEAT-CONTAINING PROTEIN 4 ARMC4"/>
    <property type="match status" value="1"/>
</dbReference>
<dbReference type="InterPro" id="IPR000225">
    <property type="entry name" value="Armadillo"/>
</dbReference>
<dbReference type="AlphaFoldDB" id="A0AB34K402"/>
<dbReference type="Gene3D" id="1.25.10.10">
    <property type="entry name" value="Leucine-rich Repeat Variant"/>
    <property type="match status" value="1"/>
</dbReference>
<reference evidence="2 3" key="1">
    <citation type="journal article" date="2024" name="Science">
        <title>Giant polyketide synthase enzymes in the biosynthesis of giant marine polyether toxins.</title>
        <authorList>
            <person name="Fallon T.R."/>
            <person name="Shende V.V."/>
            <person name="Wierzbicki I.H."/>
            <person name="Pendleton A.L."/>
            <person name="Watervoot N.F."/>
            <person name="Auber R.P."/>
            <person name="Gonzalez D.J."/>
            <person name="Wisecaver J.H."/>
            <person name="Moore B.S."/>
        </authorList>
    </citation>
    <scope>NUCLEOTIDE SEQUENCE [LARGE SCALE GENOMIC DNA]</scope>
    <source>
        <strain evidence="2 3">12B1</strain>
    </source>
</reference>
<comment type="caution">
    <text evidence="2">The sequence shown here is derived from an EMBL/GenBank/DDBJ whole genome shotgun (WGS) entry which is preliminary data.</text>
</comment>
<protein>
    <submittedName>
        <fullName evidence="2">Uncharacterized protein</fullName>
    </submittedName>
</protein>
<feature type="repeat" description="ARM" evidence="1">
    <location>
        <begin position="674"/>
        <end position="717"/>
    </location>
</feature>
<accession>A0AB34K402</accession>
<dbReference type="InterPro" id="IPR011989">
    <property type="entry name" value="ARM-like"/>
</dbReference>
<feature type="repeat" description="ARM" evidence="1">
    <location>
        <begin position="717"/>
        <end position="752"/>
    </location>
</feature>
<organism evidence="2 3">
    <name type="scientific">Prymnesium parvum</name>
    <name type="common">Toxic golden alga</name>
    <dbReference type="NCBI Taxonomy" id="97485"/>
    <lineage>
        <taxon>Eukaryota</taxon>
        <taxon>Haptista</taxon>
        <taxon>Haptophyta</taxon>
        <taxon>Prymnesiophyceae</taxon>
        <taxon>Prymnesiales</taxon>
        <taxon>Prymnesiaceae</taxon>
        <taxon>Prymnesium</taxon>
    </lineage>
</organism>
<dbReference type="EMBL" id="JBGBPQ010000002">
    <property type="protein sequence ID" value="KAL1527716.1"/>
    <property type="molecule type" value="Genomic_DNA"/>
</dbReference>
<dbReference type="PROSITE" id="PS50176">
    <property type="entry name" value="ARM_REPEAT"/>
    <property type="match status" value="3"/>
</dbReference>